<feature type="compositionally biased region" description="Low complexity" evidence="3">
    <location>
        <begin position="209"/>
        <end position="218"/>
    </location>
</feature>
<dbReference type="InterPro" id="IPR001370">
    <property type="entry name" value="BIR_rpt"/>
</dbReference>
<name>A0AAD2HF94_9AGAR</name>
<dbReference type="SMART" id="SM00238">
    <property type="entry name" value="BIR"/>
    <property type="match status" value="2"/>
</dbReference>
<keyword evidence="2" id="KW-0862">Zinc</keyword>
<keyword evidence="5" id="KW-1185">Reference proteome</keyword>
<dbReference type="AlphaFoldDB" id="A0AAD2HF94"/>
<dbReference type="CDD" id="cd00022">
    <property type="entry name" value="BIR"/>
    <property type="match status" value="2"/>
</dbReference>
<evidence type="ECO:0000256" key="2">
    <source>
        <dbReference type="ARBA" id="ARBA00022833"/>
    </source>
</evidence>
<sequence length="761" mass="83402">MEVLHNRLNSFNKQKRGKALTWNHPKHWHANPNTLAEAGFYFDPSPEDTDNATCFMCDKQVTDWTEEDDPFEIHYKKCSKTCSWAMVRCGLRHDMDSDGNYNFTDKARIPTSKAMEKARLLTFTSIGWKHDKNKQHSASSKKMAHAGFVFTPVASGDDTATCLYCKIALSNWDQDDDPMEHHRERSSKLDEGSCPFVSLVPDAATGKSTTKQPKTNRTTTKEAPQTDIVQPTKTYDGSDDEAPAAPPAKSSRKTTTTTKTPKKTTRSGSRANSKARELISEVEEEDTAPPPKRQGRSKSVSRMKEREEEISPPSAAATSRSVSRVKADDPARLFDDEEEEPLKSSGAPSRPTRSRGKAAAESVVATVVETEKELPPRPPKSKARSKAPEPVVSKRVSSRSQAKVPSQEENNSGDEDDEDGEWFSAPLPPAPDPGRAESKAAKAKAQQSLGVKNDSGSRRPPSRSQNRGPAAESSSIRTSRSRSKTIAAPSEEQTDDILQYVPPEPVPEPPKPRSKPASETTRKPSSRSASKSKAPATDTEAAPRASRPAVSRPVSRAALPTKQLVAVDGSDIDPQVVDISTDEDEPAATSPPARHVPTKPPSKAKAKASPPSPEPTVVTPAEDVFEEQVNEPVGDEVAVDEDIEMAPNVPVDDNSGPHESQLTTPPRPQAVQAFPAPKTPMSVYPAHTPASPEGFSFIPPLSSDPFLPTQSLTEEEEEMTVEDWIRHHMKMEYDRFKADGERQLRLFDIRAEEVRQAIETL</sequence>
<feature type="compositionally biased region" description="Low complexity" evidence="3">
    <location>
        <begin position="247"/>
        <end position="259"/>
    </location>
</feature>
<dbReference type="Gene3D" id="1.10.1170.10">
    <property type="entry name" value="Inhibitor Of Apoptosis Protein (2mihbC-IAP-1), Chain A"/>
    <property type="match status" value="2"/>
</dbReference>
<keyword evidence="1" id="KW-0479">Metal-binding</keyword>
<comment type="caution">
    <text evidence="4">The sequence shown here is derived from an EMBL/GenBank/DDBJ whole genome shotgun (WGS) entry which is preliminary data.</text>
</comment>
<gene>
    <name evidence="4" type="ORF">MYCIT1_LOCUS20589</name>
</gene>
<dbReference type="GO" id="GO:0046872">
    <property type="term" value="F:metal ion binding"/>
    <property type="evidence" value="ECO:0007669"/>
    <property type="project" value="UniProtKB-KW"/>
</dbReference>
<feature type="compositionally biased region" description="Low complexity" evidence="3">
    <location>
        <begin position="526"/>
        <end position="558"/>
    </location>
</feature>
<evidence type="ECO:0008006" key="6">
    <source>
        <dbReference type="Google" id="ProtNLM"/>
    </source>
</evidence>
<evidence type="ECO:0000256" key="1">
    <source>
        <dbReference type="ARBA" id="ARBA00022723"/>
    </source>
</evidence>
<dbReference type="Pfam" id="PF00653">
    <property type="entry name" value="BIR"/>
    <property type="match status" value="2"/>
</dbReference>
<proteinExistence type="predicted"/>
<feature type="region of interest" description="Disordered" evidence="3">
    <location>
        <begin position="174"/>
        <end position="622"/>
    </location>
</feature>
<feature type="region of interest" description="Disordered" evidence="3">
    <location>
        <begin position="643"/>
        <end position="713"/>
    </location>
</feature>
<protein>
    <recommendedName>
        <fullName evidence="6">BIR-domain-containing protein</fullName>
    </recommendedName>
</protein>
<dbReference type="PANTHER" id="PTHR46771:SF5">
    <property type="entry name" value="DETERIN"/>
    <property type="match status" value="1"/>
</dbReference>
<feature type="compositionally biased region" description="Low complexity" evidence="3">
    <location>
        <begin position="311"/>
        <end position="324"/>
    </location>
</feature>
<dbReference type="InterPro" id="IPR051190">
    <property type="entry name" value="Baculoviral_IAP"/>
</dbReference>
<organism evidence="4 5">
    <name type="scientific">Mycena citricolor</name>
    <dbReference type="NCBI Taxonomy" id="2018698"/>
    <lineage>
        <taxon>Eukaryota</taxon>
        <taxon>Fungi</taxon>
        <taxon>Dikarya</taxon>
        <taxon>Basidiomycota</taxon>
        <taxon>Agaricomycotina</taxon>
        <taxon>Agaricomycetes</taxon>
        <taxon>Agaricomycetidae</taxon>
        <taxon>Agaricales</taxon>
        <taxon>Marasmiineae</taxon>
        <taxon>Mycenaceae</taxon>
        <taxon>Mycena</taxon>
    </lineage>
</organism>
<feature type="compositionally biased region" description="Low complexity" evidence="3">
    <location>
        <begin position="357"/>
        <end position="368"/>
    </location>
</feature>
<evidence type="ECO:0000313" key="4">
    <source>
        <dbReference type="EMBL" id="CAK5273841.1"/>
    </source>
</evidence>
<dbReference type="PROSITE" id="PS50143">
    <property type="entry name" value="BIR_REPEAT_2"/>
    <property type="match status" value="2"/>
</dbReference>
<feature type="compositionally biased region" description="Basic and acidic residues" evidence="3">
    <location>
        <begin position="325"/>
        <end position="334"/>
    </location>
</feature>
<feature type="compositionally biased region" description="Basic and acidic residues" evidence="3">
    <location>
        <begin position="179"/>
        <end position="191"/>
    </location>
</feature>
<accession>A0AAD2HF94</accession>
<evidence type="ECO:0000256" key="3">
    <source>
        <dbReference type="SAM" id="MobiDB-lite"/>
    </source>
</evidence>
<feature type="compositionally biased region" description="Low complexity" evidence="3">
    <location>
        <begin position="601"/>
        <end position="622"/>
    </location>
</feature>
<dbReference type="EMBL" id="CAVNYO010000399">
    <property type="protein sequence ID" value="CAK5273841.1"/>
    <property type="molecule type" value="Genomic_DNA"/>
</dbReference>
<dbReference type="Proteomes" id="UP001295794">
    <property type="component" value="Unassembled WGS sequence"/>
</dbReference>
<dbReference type="PANTHER" id="PTHR46771">
    <property type="entry name" value="DETERIN"/>
    <property type="match status" value="1"/>
</dbReference>
<feature type="compositionally biased region" description="Acidic residues" evidence="3">
    <location>
        <begin position="411"/>
        <end position="421"/>
    </location>
</feature>
<dbReference type="SUPFAM" id="SSF57924">
    <property type="entry name" value="Inhibitor of apoptosis (IAP) repeat"/>
    <property type="match status" value="2"/>
</dbReference>
<reference evidence="4" key="1">
    <citation type="submission" date="2023-11" db="EMBL/GenBank/DDBJ databases">
        <authorList>
            <person name="De Vega J J."/>
            <person name="De Vega J J."/>
        </authorList>
    </citation>
    <scope>NUCLEOTIDE SEQUENCE</scope>
</reference>
<evidence type="ECO:0000313" key="5">
    <source>
        <dbReference type="Proteomes" id="UP001295794"/>
    </source>
</evidence>